<dbReference type="AlphaFoldDB" id="A0A7W6GD25"/>
<comment type="caution">
    <text evidence="2">The sequence shown here is derived from an EMBL/GenBank/DDBJ whole genome shotgun (WGS) entry which is preliminary data.</text>
</comment>
<dbReference type="InterPro" id="IPR017926">
    <property type="entry name" value="GATASE"/>
</dbReference>
<sequence>MPMRVAVVENMKNTPLGSLGIALAEANAELDIYQPYLDGRLPRSIFEHGALVVLGGEQDALDDANYPYLPALARLMQRFCEAGKAVMGICLGSQILARAYGAENHLGRQLEFGWKSVEKTEEGKADPLLSGLEADFTTFEWHSDTFTLPQGACLLATSPLVRNQAFRLGRATYGTQFHFEASRAVVEGWTTGFEATIERMEPGWLQRHPDLAPVDGAAADASGLAIARNWVAMIEVATTKEPAAASA</sequence>
<accession>A0A7W6GD25</accession>
<dbReference type="InterPro" id="IPR029062">
    <property type="entry name" value="Class_I_gatase-like"/>
</dbReference>
<evidence type="ECO:0000313" key="2">
    <source>
        <dbReference type="EMBL" id="MBB3965186.1"/>
    </source>
</evidence>
<dbReference type="Proteomes" id="UP000582090">
    <property type="component" value="Unassembled WGS sequence"/>
</dbReference>
<dbReference type="GO" id="GO:0016740">
    <property type="term" value="F:transferase activity"/>
    <property type="evidence" value="ECO:0007669"/>
    <property type="project" value="UniProtKB-KW"/>
</dbReference>
<dbReference type="GO" id="GO:0005829">
    <property type="term" value="C:cytosol"/>
    <property type="evidence" value="ECO:0007669"/>
    <property type="project" value="TreeGrafter"/>
</dbReference>
<dbReference type="EMBL" id="JACIDW010000008">
    <property type="protein sequence ID" value="MBB3965186.1"/>
    <property type="molecule type" value="Genomic_DNA"/>
</dbReference>
<keyword evidence="3" id="KW-1185">Reference proteome</keyword>
<protein>
    <submittedName>
        <fullName evidence="2">GMP synthase-like glutamine amidotransferase</fullName>
    </submittedName>
</protein>
<evidence type="ECO:0000259" key="1">
    <source>
        <dbReference type="Pfam" id="PF00117"/>
    </source>
</evidence>
<dbReference type="CDD" id="cd01741">
    <property type="entry name" value="GATase1_1"/>
    <property type="match status" value="1"/>
</dbReference>
<name>A0A7W6GD25_9HYPH</name>
<reference evidence="2 3" key="1">
    <citation type="submission" date="2020-08" db="EMBL/GenBank/DDBJ databases">
        <title>Genomic Encyclopedia of Type Strains, Phase IV (KMG-IV): sequencing the most valuable type-strain genomes for metagenomic binning, comparative biology and taxonomic classification.</title>
        <authorList>
            <person name="Goeker M."/>
        </authorList>
    </citation>
    <scope>NUCLEOTIDE SEQUENCE [LARGE SCALE GENOMIC DNA]</scope>
    <source>
        <strain evidence="2 3">DSM 26575</strain>
    </source>
</reference>
<dbReference type="InterPro" id="IPR044992">
    <property type="entry name" value="ChyE-like"/>
</dbReference>
<evidence type="ECO:0000313" key="3">
    <source>
        <dbReference type="Proteomes" id="UP000582090"/>
    </source>
</evidence>
<dbReference type="PANTHER" id="PTHR42695:SF5">
    <property type="entry name" value="GLUTAMINE AMIDOTRANSFERASE YLR126C-RELATED"/>
    <property type="match status" value="1"/>
</dbReference>
<dbReference type="Pfam" id="PF00117">
    <property type="entry name" value="GATase"/>
    <property type="match status" value="1"/>
</dbReference>
<dbReference type="PROSITE" id="PS51273">
    <property type="entry name" value="GATASE_TYPE_1"/>
    <property type="match status" value="1"/>
</dbReference>
<proteinExistence type="predicted"/>
<keyword evidence="2" id="KW-0808">Transferase</keyword>
<gene>
    <name evidence="2" type="ORF">GGQ67_002854</name>
</gene>
<dbReference type="Gene3D" id="3.40.50.880">
    <property type="match status" value="1"/>
</dbReference>
<dbReference type="PANTHER" id="PTHR42695">
    <property type="entry name" value="GLUTAMINE AMIDOTRANSFERASE YLR126C-RELATED"/>
    <property type="match status" value="1"/>
</dbReference>
<organism evidence="2 3">
    <name type="scientific">Rhizobium metallidurans</name>
    <dbReference type="NCBI Taxonomy" id="1265931"/>
    <lineage>
        <taxon>Bacteria</taxon>
        <taxon>Pseudomonadati</taxon>
        <taxon>Pseudomonadota</taxon>
        <taxon>Alphaproteobacteria</taxon>
        <taxon>Hyphomicrobiales</taxon>
        <taxon>Rhizobiaceae</taxon>
        <taxon>Rhizobium/Agrobacterium group</taxon>
        <taxon>Rhizobium</taxon>
    </lineage>
</organism>
<dbReference type="SUPFAM" id="SSF52317">
    <property type="entry name" value="Class I glutamine amidotransferase-like"/>
    <property type="match status" value="1"/>
</dbReference>
<feature type="domain" description="Glutamine amidotransferase" evidence="1">
    <location>
        <begin position="69"/>
        <end position="182"/>
    </location>
</feature>
<keyword evidence="2" id="KW-0315">Glutamine amidotransferase</keyword>